<dbReference type="EMBL" id="JAGSOJ010000006">
    <property type="protein sequence ID" value="MCM1992365.1"/>
    <property type="molecule type" value="Genomic_DNA"/>
</dbReference>
<gene>
    <name evidence="1" type="ORF">KDK92_21855</name>
</gene>
<evidence type="ECO:0000313" key="1">
    <source>
        <dbReference type="EMBL" id="MCM1992365.1"/>
    </source>
</evidence>
<reference evidence="1" key="2">
    <citation type="submission" date="2021-04" db="EMBL/GenBank/DDBJ databases">
        <authorList>
            <person name="Dong X."/>
        </authorList>
    </citation>
    <scope>NUCLEOTIDE SEQUENCE</scope>
    <source>
        <strain evidence="1">ZWT</strain>
    </source>
</reference>
<reference evidence="1" key="1">
    <citation type="journal article" date="2021" name="mSystems">
        <title>Bacteria and Archaea Synergistically Convert Glycine Betaine to Biogenic Methane in the Formosa Cold Seep of the South China Sea.</title>
        <authorList>
            <person name="Li L."/>
            <person name="Zhang W."/>
            <person name="Zhang S."/>
            <person name="Song L."/>
            <person name="Sun Q."/>
            <person name="Zhang H."/>
            <person name="Xiang H."/>
            <person name="Dong X."/>
        </authorList>
    </citation>
    <scope>NUCLEOTIDE SEQUENCE</scope>
    <source>
        <strain evidence="1">ZWT</strain>
    </source>
</reference>
<comment type="caution">
    <text evidence="1">The sequence shown here is derived from an EMBL/GenBank/DDBJ whole genome shotgun (WGS) entry which is preliminary data.</text>
</comment>
<organism evidence="1 2">
    <name type="scientific">Oceanirhabdus seepicola</name>
    <dbReference type="NCBI Taxonomy" id="2828781"/>
    <lineage>
        <taxon>Bacteria</taxon>
        <taxon>Bacillati</taxon>
        <taxon>Bacillota</taxon>
        <taxon>Clostridia</taxon>
        <taxon>Eubacteriales</taxon>
        <taxon>Clostridiaceae</taxon>
        <taxon>Oceanirhabdus</taxon>
    </lineage>
</organism>
<dbReference type="AlphaFoldDB" id="A0A9J6PAI9"/>
<dbReference type="RefSeq" id="WP_250861533.1">
    <property type="nucleotide sequence ID" value="NZ_JAGSOJ010000006.1"/>
</dbReference>
<accession>A0A9J6PAI9</accession>
<dbReference type="Proteomes" id="UP001056429">
    <property type="component" value="Unassembled WGS sequence"/>
</dbReference>
<name>A0A9J6PAI9_9CLOT</name>
<protein>
    <submittedName>
        <fullName evidence="1">Uncharacterized protein</fullName>
    </submittedName>
</protein>
<sequence>MFFVYRIPPAKLLMVLIFTLTKERLLVLLENIDVVKQQGEGNMPEMVEIKKN</sequence>
<keyword evidence="2" id="KW-1185">Reference proteome</keyword>
<evidence type="ECO:0000313" key="2">
    <source>
        <dbReference type="Proteomes" id="UP001056429"/>
    </source>
</evidence>
<proteinExistence type="predicted"/>